<organism evidence="2 3">
    <name type="scientific">Eutypa lata (strain UCR-EL1)</name>
    <name type="common">Grapevine dieback disease fungus</name>
    <name type="synonym">Eutypa armeniacae</name>
    <dbReference type="NCBI Taxonomy" id="1287681"/>
    <lineage>
        <taxon>Eukaryota</taxon>
        <taxon>Fungi</taxon>
        <taxon>Dikarya</taxon>
        <taxon>Ascomycota</taxon>
        <taxon>Pezizomycotina</taxon>
        <taxon>Sordariomycetes</taxon>
        <taxon>Xylariomycetidae</taxon>
        <taxon>Xylariales</taxon>
        <taxon>Diatrypaceae</taxon>
        <taxon>Eutypa</taxon>
    </lineage>
</organism>
<dbReference type="PANTHER" id="PTHR39290:SF6">
    <property type="entry name" value="S-ADENOSYL-L-METHIONINE-DEPENDENT METHYLTRANSFERASES SUPERFAMILY PROTEIN"/>
    <property type="match status" value="1"/>
</dbReference>
<dbReference type="InterPro" id="IPR029063">
    <property type="entry name" value="SAM-dependent_MTases_sf"/>
</dbReference>
<evidence type="ECO:0000256" key="1">
    <source>
        <dbReference type="SAM" id="MobiDB-lite"/>
    </source>
</evidence>
<feature type="compositionally biased region" description="Low complexity" evidence="1">
    <location>
        <begin position="230"/>
        <end position="254"/>
    </location>
</feature>
<accession>M7SWX1</accession>
<gene>
    <name evidence="2" type="ORF">UCREL1_3943</name>
</gene>
<dbReference type="HOGENOM" id="CLU_054799_0_0_1"/>
<feature type="compositionally biased region" description="Low complexity" evidence="1">
    <location>
        <begin position="131"/>
        <end position="146"/>
    </location>
</feature>
<feature type="compositionally biased region" description="Low complexity" evidence="1">
    <location>
        <begin position="75"/>
        <end position="91"/>
    </location>
</feature>
<dbReference type="OMA" id="GTQNRNG"/>
<dbReference type="AlphaFoldDB" id="M7SWX1"/>
<feature type="region of interest" description="Disordered" evidence="1">
    <location>
        <begin position="69"/>
        <end position="94"/>
    </location>
</feature>
<sequence length="490" mass="52223">MSLHGLHGGGGSGSNAVSTVKNDYAYCARSPTWNPTRYATDLELLDRVAARLSKDDDFYGAIAESFSLPPAGPATTTNTKTKGRNSSNNSSSGGGGDTYVYHAIISITLAQAQHAVSLGGADNLHAWYRDAPSPSSASSSTSASTSIEKEAPPPQPHPNPPSPADVDAYLSIFDPFTATGAALRSFAANARKDSVRRRVAEYLLAKRFLHPALLPGLEIPRVKKPKKKNNPNNDDNTTDTPTTTPTTTTTTTTKDNPHPPPNPYYIFASWAARNLEWAGPCDLSEGAPGGGHRGHPVLPILMHHFGCVCPSYEALEVLRVLAAGREVVDAGSGNGYWTFMLRQHGVRCVPVDSMQSRWRANWVRDTVVADAAEWLGRQRGAAGGGGDQVLLVVYPIVGGGVAGGEEGGFTRGLIQAYRGDTLAVVGTQNRNGYTGFVGRSMDEYMAAEEPEWVKVVQVSLPSFPGKDDALFVFQRGERAAKLSTQEGVGE</sequence>
<reference evidence="3" key="1">
    <citation type="journal article" date="2013" name="Genome Announc.">
        <title>Draft genome sequence of the grapevine dieback fungus Eutypa lata UCR-EL1.</title>
        <authorList>
            <person name="Blanco-Ulate B."/>
            <person name="Rolshausen P.E."/>
            <person name="Cantu D."/>
        </authorList>
    </citation>
    <scope>NUCLEOTIDE SEQUENCE [LARGE SCALE GENOMIC DNA]</scope>
    <source>
        <strain evidence="3">UCR-EL1</strain>
    </source>
</reference>
<dbReference type="EMBL" id="KB706139">
    <property type="protein sequence ID" value="EMR69043.1"/>
    <property type="molecule type" value="Genomic_DNA"/>
</dbReference>
<dbReference type="SUPFAM" id="SSF53335">
    <property type="entry name" value="S-adenosyl-L-methionine-dependent methyltransferases"/>
    <property type="match status" value="1"/>
</dbReference>
<feature type="compositionally biased region" description="Pro residues" evidence="1">
    <location>
        <begin position="152"/>
        <end position="163"/>
    </location>
</feature>
<dbReference type="Proteomes" id="UP000012174">
    <property type="component" value="Unassembled WGS sequence"/>
</dbReference>
<proteinExistence type="predicted"/>
<dbReference type="OrthoDB" id="5411518at2759"/>
<evidence type="ECO:0000313" key="2">
    <source>
        <dbReference type="EMBL" id="EMR69043.1"/>
    </source>
</evidence>
<feature type="region of interest" description="Disordered" evidence="1">
    <location>
        <begin position="220"/>
        <end position="261"/>
    </location>
</feature>
<evidence type="ECO:0000313" key="3">
    <source>
        <dbReference type="Proteomes" id="UP000012174"/>
    </source>
</evidence>
<name>M7SWX1_EUTLA</name>
<dbReference type="KEGG" id="ela:UCREL1_3943"/>
<protein>
    <submittedName>
        <fullName evidence="2">Uncharacterized protein</fullName>
    </submittedName>
</protein>
<keyword evidence="3" id="KW-1185">Reference proteome</keyword>
<feature type="region of interest" description="Disordered" evidence="1">
    <location>
        <begin position="131"/>
        <end position="166"/>
    </location>
</feature>
<dbReference type="PANTHER" id="PTHR39290">
    <property type="entry name" value="C3H1-TYPE DOMAIN-CONTAINING PROTEIN-RELATED"/>
    <property type="match status" value="1"/>
</dbReference>
<dbReference type="eggNOG" id="ENOG502QWNG">
    <property type="taxonomic scope" value="Eukaryota"/>
</dbReference>